<evidence type="ECO:0000313" key="3">
    <source>
        <dbReference type="Proteomes" id="UP000314294"/>
    </source>
</evidence>
<comment type="caution">
    <text evidence="2">The sequence shown here is derived from an EMBL/GenBank/DDBJ whole genome shotgun (WGS) entry which is preliminary data.</text>
</comment>
<name>A0A4Z2FW62_9TELE</name>
<dbReference type="Proteomes" id="UP000314294">
    <property type="component" value="Unassembled WGS sequence"/>
</dbReference>
<sequence length="200" mass="22548">MATASSSTVAMRHHGNSKHRATDGVVLWKEFSSEERRAAKKEIQSRSCDRSGVRGGPMTPSAAYPFVAVDSLNERIIPAGAVVHGLQRTARSWQLLERALAAMRWLLRATSRSRKRRAFWERLSWRLWAEPPRRTASASSLRRRIWRITPSNSSVTLCCRDADVSMNLQSNTTAHARPSGKKTKRHIDLSRIHQVLPCAP</sequence>
<organism evidence="2 3">
    <name type="scientific">Liparis tanakae</name>
    <name type="common">Tanaka's snailfish</name>
    <dbReference type="NCBI Taxonomy" id="230148"/>
    <lineage>
        <taxon>Eukaryota</taxon>
        <taxon>Metazoa</taxon>
        <taxon>Chordata</taxon>
        <taxon>Craniata</taxon>
        <taxon>Vertebrata</taxon>
        <taxon>Euteleostomi</taxon>
        <taxon>Actinopterygii</taxon>
        <taxon>Neopterygii</taxon>
        <taxon>Teleostei</taxon>
        <taxon>Neoteleostei</taxon>
        <taxon>Acanthomorphata</taxon>
        <taxon>Eupercaria</taxon>
        <taxon>Perciformes</taxon>
        <taxon>Cottioidei</taxon>
        <taxon>Cottales</taxon>
        <taxon>Liparidae</taxon>
        <taxon>Liparis</taxon>
    </lineage>
</organism>
<accession>A0A4Z2FW62</accession>
<protein>
    <submittedName>
        <fullName evidence="2">Uncharacterized protein</fullName>
    </submittedName>
</protein>
<evidence type="ECO:0000256" key="1">
    <source>
        <dbReference type="SAM" id="MobiDB-lite"/>
    </source>
</evidence>
<gene>
    <name evidence="2" type="ORF">EYF80_044664</name>
</gene>
<dbReference type="EMBL" id="SRLO01000865">
    <property type="protein sequence ID" value="TNN45125.1"/>
    <property type="molecule type" value="Genomic_DNA"/>
</dbReference>
<proteinExistence type="predicted"/>
<reference evidence="2 3" key="1">
    <citation type="submission" date="2019-03" db="EMBL/GenBank/DDBJ databases">
        <title>First draft genome of Liparis tanakae, snailfish: a comprehensive survey of snailfish specific genes.</title>
        <authorList>
            <person name="Kim W."/>
            <person name="Song I."/>
            <person name="Jeong J.-H."/>
            <person name="Kim D."/>
            <person name="Kim S."/>
            <person name="Ryu S."/>
            <person name="Song J.Y."/>
            <person name="Lee S.K."/>
        </authorList>
    </citation>
    <scope>NUCLEOTIDE SEQUENCE [LARGE SCALE GENOMIC DNA]</scope>
    <source>
        <tissue evidence="2">Muscle</tissue>
    </source>
</reference>
<evidence type="ECO:0000313" key="2">
    <source>
        <dbReference type="EMBL" id="TNN45125.1"/>
    </source>
</evidence>
<feature type="region of interest" description="Disordered" evidence="1">
    <location>
        <begin position="1"/>
        <end position="20"/>
    </location>
</feature>
<keyword evidence="3" id="KW-1185">Reference proteome</keyword>
<dbReference type="AlphaFoldDB" id="A0A4Z2FW62"/>